<comment type="subcellular location">
    <subcellularLocation>
        <location evidence="1 7">Membrane</location>
        <topology evidence="1 7">Peripheral membrane protein</topology>
    </subcellularLocation>
</comment>
<dbReference type="GO" id="GO:0005483">
    <property type="term" value="F:soluble NSF attachment protein activity"/>
    <property type="evidence" value="ECO:0007669"/>
    <property type="project" value="TreeGrafter"/>
</dbReference>
<dbReference type="GO" id="GO:0035494">
    <property type="term" value="P:SNARE complex disassembly"/>
    <property type="evidence" value="ECO:0007669"/>
    <property type="project" value="TreeGrafter"/>
</dbReference>
<evidence type="ECO:0000256" key="6">
    <source>
        <dbReference type="ARBA" id="ARBA00023136"/>
    </source>
</evidence>
<evidence type="ECO:0000313" key="8">
    <source>
        <dbReference type="Proteomes" id="UP000887540"/>
    </source>
</evidence>
<dbReference type="Proteomes" id="UP000887540">
    <property type="component" value="Unplaced"/>
</dbReference>
<keyword evidence="3 7" id="KW-0813">Transport</keyword>
<evidence type="ECO:0000256" key="2">
    <source>
        <dbReference type="ARBA" id="ARBA00010050"/>
    </source>
</evidence>
<evidence type="ECO:0000256" key="5">
    <source>
        <dbReference type="ARBA" id="ARBA00022927"/>
    </source>
</evidence>
<keyword evidence="8" id="KW-1185">Reference proteome</keyword>
<keyword evidence="6 7" id="KW-0472">Membrane</keyword>
<dbReference type="GO" id="GO:0005774">
    <property type="term" value="C:vacuolar membrane"/>
    <property type="evidence" value="ECO:0007669"/>
    <property type="project" value="TreeGrafter"/>
</dbReference>
<dbReference type="SUPFAM" id="SSF48452">
    <property type="entry name" value="TPR-like"/>
    <property type="match status" value="1"/>
</dbReference>
<comment type="similarity">
    <text evidence="2 7">Belongs to the SNAP family.</text>
</comment>
<dbReference type="GO" id="GO:0006886">
    <property type="term" value="P:intracellular protein transport"/>
    <property type="evidence" value="ECO:0007669"/>
    <property type="project" value="UniProtKB-UniRule"/>
</dbReference>
<organism evidence="8 9">
    <name type="scientific">Acrobeloides nanus</name>
    <dbReference type="NCBI Taxonomy" id="290746"/>
    <lineage>
        <taxon>Eukaryota</taxon>
        <taxon>Metazoa</taxon>
        <taxon>Ecdysozoa</taxon>
        <taxon>Nematoda</taxon>
        <taxon>Chromadorea</taxon>
        <taxon>Rhabditida</taxon>
        <taxon>Tylenchina</taxon>
        <taxon>Cephalobomorpha</taxon>
        <taxon>Cephaloboidea</taxon>
        <taxon>Cephalobidae</taxon>
        <taxon>Acrobeloides</taxon>
    </lineage>
</organism>
<evidence type="ECO:0000256" key="3">
    <source>
        <dbReference type="ARBA" id="ARBA00022448"/>
    </source>
</evidence>
<evidence type="ECO:0000313" key="9">
    <source>
        <dbReference type="WBParaSite" id="ACRNAN_scaffold6228.g13678.t1"/>
    </source>
</evidence>
<accession>A0A914E9D2</accession>
<dbReference type="WBParaSite" id="ACRNAN_scaffold6228.g13678.t1">
    <property type="protein sequence ID" value="ACRNAN_scaffold6228.g13678.t1"/>
    <property type="gene ID" value="ACRNAN_scaffold6228.g13678"/>
</dbReference>
<proteinExistence type="inferred from homology"/>
<evidence type="ECO:0000256" key="4">
    <source>
        <dbReference type="ARBA" id="ARBA00022892"/>
    </source>
</evidence>
<dbReference type="AlphaFoldDB" id="A0A914E9D2"/>
<dbReference type="FunFam" id="1.25.40.10:FF:000049">
    <property type="entry name" value="Alpha-soluble NSF attachment protein-like"/>
    <property type="match status" value="1"/>
</dbReference>
<evidence type="ECO:0000256" key="7">
    <source>
        <dbReference type="RuleBase" id="RU367013"/>
    </source>
</evidence>
<dbReference type="GO" id="GO:0031201">
    <property type="term" value="C:SNARE complex"/>
    <property type="evidence" value="ECO:0007669"/>
    <property type="project" value="TreeGrafter"/>
</dbReference>
<name>A0A914E9D2_9BILA</name>
<dbReference type="InterPro" id="IPR011990">
    <property type="entry name" value="TPR-like_helical_dom_sf"/>
</dbReference>
<dbReference type="CDD" id="cd15832">
    <property type="entry name" value="SNAP"/>
    <property type="match status" value="1"/>
</dbReference>
<dbReference type="Gene3D" id="1.25.40.10">
    <property type="entry name" value="Tetratricopeptide repeat domain"/>
    <property type="match status" value="1"/>
</dbReference>
<dbReference type="PANTHER" id="PTHR13768">
    <property type="entry name" value="SOLUBLE NSF ATTACHMENT PROTEIN SNAP"/>
    <property type="match status" value="1"/>
</dbReference>
<comment type="function">
    <text evidence="7">Required for vesicular transport between the endoplasmic reticulum and the Golgi apparatus.</text>
</comment>
<protein>
    <submittedName>
        <fullName evidence="9">Alpha-soluble NSF attachment protein</fullName>
    </submittedName>
</protein>
<keyword evidence="4 7" id="KW-0931">ER-Golgi transport</keyword>
<dbReference type="InterPro" id="IPR000744">
    <property type="entry name" value="NSF_attach"/>
</dbReference>
<dbReference type="PRINTS" id="PR00448">
    <property type="entry name" value="NSFATTACHMNT"/>
</dbReference>
<evidence type="ECO:0000256" key="1">
    <source>
        <dbReference type="ARBA" id="ARBA00004170"/>
    </source>
</evidence>
<dbReference type="Pfam" id="PF14938">
    <property type="entry name" value="SNAP"/>
    <property type="match status" value="1"/>
</dbReference>
<dbReference type="PANTHER" id="PTHR13768:SF8">
    <property type="entry name" value="ALPHA-SOLUBLE NSF ATTACHMENT PROTEIN"/>
    <property type="match status" value="1"/>
</dbReference>
<dbReference type="GO" id="GO:0019905">
    <property type="term" value="F:syntaxin binding"/>
    <property type="evidence" value="ECO:0007669"/>
    <property type="project" value="TreeGrafter"/>
</dbReference>
<reference evidence="9" key="1">
    <citation type="submission" date="2022-11" db="UniProtKB">
        <authorList>
            <consortium name="WormBaseParasite"/>
        </authorList>
    </citation>
    <scope>IDENTIFICATION</scope>
</reference>
<sequence>MGDSEAKARQKLAEAEKKSKKGGGLFSSFFGGGNDEAVDLYIQAGNLFKVAKNWNAAGDAFLKAAEFHAANADSKHDAASNYAEAGNCYRKIDPQKAVDCIAKTADIYTDMGRFNMAAKNHTTIAEIYENEAPNKEQCMRHYQIAADFYKGEEAKSSATKCLVKVATIAAELEQYKKAIEIFEEIAIWEADHPTLKYAAKNHFFQALLCHLCIDLLNTQNALRRYEEISPSFNDSREAKFIRELMLCLEEKNVDAFTEKVREFDKISRLDPWATSLLLKVKNSCGDGEGEEEEDLR</sequence>
<keyword evidence="5 7" id="KW-0653">Protein transport</keyword>